<evidence type="ECO:0000259" key="15">
    <source>
        <dbReference type="PROSITE" id="PS50923"/>
    </source>
</evidence>
<dbReference type="OMA" id="NIMTCTE"/>
<dbReference type="PANTHER" id="PTHR45785">
    <property type="entry name" value="COMPLEMENT FACTOR H-RELATED"/>
    <property type="match status" value="1"/>
</dbReference>
<evidence type="ECO:0000256" key="9">
    <source>
        <dbReference type="ARBA" id="ARBA00023157"/>
    </source>
</evidence>
<dbReference type="InterPro" id="IPR051503">
    <property type="entry name" value="ComplSys_Reg/VirEntry_Med"/>
</dbReference>
<keyword evidence="17" id="KW-1185">Reference proteome</keyword>
<keyword evidence="7" id="KW-0677">Repeat</keyword>
<dbReference type="Gene3D" id="2.10.70.10">
    <property type="entry name" value="Complement Module, domain 1"/>
    <property type="match status" value="20"/>
</dbReference>
<reference evidence="16" key="2">
    <citation type="submission" date="2025-09" db="UniProtKB">
        <authorList>
            <consortium name="Ensembl"/>
        </authorList>
    </citation>
    <scope>IDENTIFICATION</scope>
</reference>
<dbReference type="Ensembl" id="ENSJJAT00000021066.1">
    <property type="protein sequence ID" value="ENSJJAP00000014563.1"/>
    <property type="gene ID" value="ENSJJAG00000016992.1"/>
</dbReference>
<protein>
    <recommendedName>
        <fullName evidence="13">Complement factor H</fullName>
    </recommendedName>
</protein>
<evidence type="ECO:0000256" key="4">
    <source>
        <dbReference type="ARBA" id="ARBA00022641"/>
    </source>
</evidence>
<dbReference type="GO" id="GO:0006957">
    <property type="term" value="P:complement activation, alternative pathway"/>
    <property type="evidence" value="ECO:0007669"/>
    <property type="project" value="UniProtKB-KW"/>
</dbReference>
<comment type="caution">
    <text evidence="14">Lacks conserved residue(s) required for the propagation of feature annotation.</text>
</comment>
<feature type="disulfide bond" evidence="14">
    <location>
        <begin position="621"/>
        <end position="664"/>
    </location>
</feature>
<evidence type="ECO:0000256" key="5">
    <source>
        <dbReference type="ARBA" id="ARBA00022659"/>
    </source>
</evidence>
<evidence type="ECO:0000256" key="8">
    <source>
        <dbReference type="ARBA" id="ARBA00022859"/>
    </source>
</evidence>
<feature type="domain" description="Sushi" evidence="15">
    <location>
        <begin position="135"/>
        <end position="198"/>
    </location>
</feature>
<feature type="disulfide bond" evidence="14">
    <location>
        <begin position="379"/>
        <end position="422"/>
    </location>
</feature>
<dbReference type="FunFam" id="2.10.70.10:FF:000060">
    <property type="entry name" value="Complement inhibitory factor H"/>
    <property type="match status" value="1"/>
</dbReference>
<dbReference type="Proteomes" id="UP000694385">
    <property type="component" value="Unassembled WGS sequence"/>
</dbReference>
<feature type="domain" description="Sushi" evidence="15">
    <location>
        <begin position="742"/>
        <end position="796"/>
    </location>
</feature>
<feature type="domain" description="Sushi" evidence="15">
    <location>
        <begin position="798"/>
        <end position="855"/>
    </location>
</feature>
<keyword evidence="9 14" id="KW-1015">Disulfide bond</keyword>
<reference evidence="16" key="1">
    <citation type="submission" date="2025-08" db="UniProtKB">
        <authorList>
            <consortium name="Ensembl"/>
        </authorList>
    </citation>
    <scope>IDENTIFICATION</scope>
</reference>
<feature type="domain" description="Sushi" evidence="15">
    <location>
        <begin position="256"/>
        <end position="312"/>
    </location>
</feature>
<feature type="domain" description="Sushi" evidence="15">
    <location>
        <begin position="1043"/>
        <end position="1101"/>
    </location>
</feature>
<dbReference type="FunFam" id="2.10.70.10:FF:000130">
    <property type="entry name" value="Complement factor H"/>
    <property type="match status" value="1"/>
</dbReference>
<feature type="domain" description="Sushi" evidence="15">
    <location>
        <begin position="619"/>
        <end position="677"/>
    </location>
</feature>
<feature type="disulfide bond" evidence="14">
    <location>
        <begin position="986"/>
        <end position="1029"/>
    </location>
</feature>
<dbReference type="SUPFAM" id="SSF57535">
    <property type="entry name" value="Complement control module/SCR domain"/>
    <property type="match status" value="18"/>
</dbReference>
<evidence type="ECO:0000256" key="13">
    <source>
        <dbReference type="ARBA" id="ARBA00073358"/>
    </source>
</evidence>
<dbReference type="CDD" id="cd00033">
    <property type="entry name" value="CCP"/>
    <property type="match status" value="13"/>
</dbReference>
<dbReference type="GO" id="GO:0005615">
    <property type="term" value="C:extracellular space"/>
    <property type="evidence" value="ECO:0007669"/>
    <property type="project" value="TreeGrafter"/>
</dbReference>
<evidence type="ECO:0000313" key="17">
    <source>
        <dbReference type="Proteomes" id="UP000694385"/>
    </source>
</evidence>
<feature type="domain" description="Sushi" evidence="15">
    <location>
        <begin position="10"/>
        <end position="73"/>
    </location>
</feature>
<evidence type="ECO:0000256" key="11">
    <source>
        <dbReference type="ARBA" id="ARBA00023180"/>
    </source>
</evidence>
<feature type="disulfide bond" evidence="14">
    <location>
        <begin position="169"/>
        <end position="196"/>
    </location>
</feature>
<dbReference type="InterPro" id="IPR000436">
    <property type="entry name" value="Sushi_SCR_CCP_dom"/>
</dbReference>
<keyword evidence="6" id="KW-0732">Signal</keyword>
<feature type="domain" description="Sushi" evidence="15">
    <location>
        <begin position="199"/>
        <end position="255"/>
    </location>
</feature>
<evidence type="ECO:0000256" key="7">
    <source>
        <dbReference type="ARBA" id="ARBA00022737"/>
    </source>
</evidence>
<dbReference type="PROSITE" id="PS50923">
    <property type="entry name" value="SUSHI"/>
    <property type="match status" value="17"/>
</dbReference>
<evidence type="ECO:0000256" key="6">
    <source>
        <dbReference type="ARBA" id="ARBA00022729"/>
    </source>
</evidence>
<keyword evidence="2" id="KW-0964">Secreted</keyword>
<sequence length="1224" mass="137986">LSIVLFLQLAECKGPPPKQSAEILTGSWLDQTYPEGTQAYFKCRPGYRTLGTIVKACRNGEWVALNPARTCRKKPCGHPGDTPFGSFKLTVGQQFEFGAKVVYTCNDGYQLLGEIDYRECGAEGWTNDVPICEVVKCLPVREPENGRIIRGTEELDKEYYFGQVVQFECNAGFKLEGPTELHCSNNGLWSNESPSCVEISCTKPELKNGLAMSQKRSYKEHERFQYQCNPGYEYSEKGDAICTVSGWSPHPSCEEKNCNVPYIPNGSYLPHRIKHRSGDEIRYKCKHGFYPSQEQISQCTSTGWVPAPRCSLKPCDFPQIKHGNIYEAERQRPYFPVTIGKTYDYFCLRGFLTPSKSYWHTIRCTADGWEPKVPCLRQCDVYYVPNGKYYSSYERPYIENQTVKVECYSGYSLPNGQNTITCTENGWSSPPECVRVKTCSKFDIEIENGFLSESDQRYVVHKTTQYKCKPGYVTADGKTSGSITCLQSGWSVQPTCIKSCDMPVFEKAKTKNNATWFKVNDKLDYECLVGYENKYKRIRDTIQCNYAGWSDIPSCYERKCSTPEIPIGLNVDPKKNNYRVGDVLKFTCQLGFTRVGPDSTQCYDFGWSPDVPICKKHVQSCGQPPELLNGEVKGTSKEEYGHDEMVEYNCNPRFLLKGPNKIQCIDGNWTTLPVCFEEERTCGDIPELHNGYAQPSPPPYHHGYSVEFNCTDTFTIIGHRSITCVSGRWTQLPQCVATDQLEGCQAPKLSTYKPNQSDRNEFTHNLNISYKCKGNSDYEHSTCIHGTWIPEPTCKKKKFCPPPPQIPNAQDMRTTVKYQDGEKISVLCQKNYLTQDTEELVCQNERWQTVPRCIEKIACSQPPEIDHGTIVSASPPEEQKDATGSRIYEHGTKLGYICEHGFTLSHAHGTMCHMGKWSSPPQCIGLPCDAPPSIPDGVVSQERDSYQHGEEVTYSCSEGLGIDGPAFIKCTGGRWSHPPECIRTDCDNLPSFDHAIPMGIIQHSYRTGEQVTYECTASYQLDGPNAVTCVNGKWIGKPVCRDNSCVNPPKVTNATVISMKLDKYPSGHRVRYECVKPFEMFGEVEVMCLNGTWTEPPQCKDVTGKCGPPPPIDNGDITSYPKPVYAPGASVEYQCQSLYLLLGSQRIVCRNGEWTEPPKCLNACVISKQIMDKHNIRLAWVNDQKLYSPSGDWVEFSCKYGYSTQKRSSLRVRCTDGQLNYPTC</sequence>
<dbReference type="Pfam" id="PF00084">
    <property type="entry name" value="Sushi"/>
    <property type="match status" value="17"/>
</dbReference>
<dbReference type="PANTHER" id="PTHR45785:SF7">
    <property type="entry name" value="COMPLEMENT FACTOR H"/>
    <property type="match status" value="1"/>
</dbReference>
<feature type="disulfide bond" evidence="14">
    <location>
        <begin position="1106"/>
        <end position="1149"/>
    </location>
</feature>
<name>A0A8C5KR41_JACJA</name>
<gene>
    <name evidence="16" type="primary">LOC101597401</name>
</gene>
<keyword evidence="3" id="KW-0399">Innate immunity</keyword>
<dbReference type="FunFam" id="2.10.70.10:FF:000054">
    <property type="entry name" value="Complement inhibitory factor H"/>
    <property type="match status" value="1"/>
</dbReference>
<accession>A0A8C5KR41</accession>
<feature type="domain" description="Sushi" evidence="15">
    <location>
        <begin position="984"/>
        <end position="1042"/>
    </location>
</feature>
<keyword evidence="11" id="KW-0325">Glycoprotein</keyword>
<evidence type="ECO:0000256" key="1">
    <source>
        <dbReference type="ARBA" id="ARBA00004613"/>
    </source>
</evidence>
<comment type="function">
    <text evidence="12">Glycoprotein that plays an essential role in maintaining a well-balanced immune response by modulating complement activation. Acts as a soluble inhibitor of complement, where its binding to self markers such as glycan structures prevents complement activation and amplification on cell surfaces. Accelerates the decay of the complement alternative pathway (AP) C3 convertase C3bBb, thus preventing local formation of more C3b, the central player of the complement amplification loop. As a cofactor of the serine protease factor I, CFH also regulates proteolytic degradation of already-deposited C3b. In addition, mediates several cellular responses through interaction with specific receptors. For example, interacts with CR3/ITGAM receptor and thereby mediates the adhesion of human neutrophils to different pathogens. In turn, these pathogens are phagocytosed and destroyed.</text>
</comment>
<feature type="domain" description="Sushi" evidence="15">
    <location>
        <begin position="680"/>
        <end position="737"/>
    </location>
</feature>
<evidence type="ECO:0000256" key="14">
    <source>
        <dbReference type="PROSITE-ProRule" id="PRU00302"/>
    </source>
</evidence>
<evidence type="ECO:0000313" key="16">
    <source>
        <dbReference type="Ensembl" id="ENSJJAP00000014563.1"/>
    </source>
</evidence>
<feature type="domain" description="Sushi" evidence="15">
    <location>
        <begin position="437"/>
        <end position="498"/>
    </location>
</feature>
<dbReference type="GeneTree" id="ENSGT00940000164315"/>
<keyword evidence="5 14" id="KW-0768">Sushi</keyword>
<feature type="disulfide bond" evidence="14">
    <location>
        <begin position="105"/>
        <end position="132"/>
    </location>
</feature>
<dbReference type="InterPro" id="IPR035976">
    <property type="entry name" value="Sushi/SCR/CCP_sf"/>
</dbReference>
<evidence type="ECO:0000256" key="3">
    <source>
        <dbReference type="ARBA" id="ARBA00022588"/>
    </source>
</evidence>
<keyword evidence="8" id="KW-0391">Immunity</keyword>
<dbReference type="FunFam" id="2.10.70.10:FF:000026">
    <property type="entry name" value="Complement inhibitory factor H"/>
    <property type="match status" value="3"/>
</dbReference>
<dbReference type="GO" id="GO:0001851">
    <property type="term" value="F:complement component C3b binding"/>
    <property type="evidence" value="ECO:0007669"/>
    <property type="project" value="TreeGrafter"/>
</dbReference>
<dbReference type="GO" id="GO:0007596">
    <property type="term" value="P:blood coagulation"/>
    <property type="evidence" value="ECO:0007669"/>
    <property type="project" value="UniProtKB-ARBA"/>
</dbReference>
<keyword evidence="4" id="KW-0765">Sulfation</keyword>
<dbReference type="SMART" id="SM00032">
    <property type="entry name" value="CCP"/>
    <property type="match status" value="20"/>
</dbReference>
<feature type="domain" description="Sushi" evidence="15">
    <location>
        <begin position="74"/>
        <end position="134"/>
    </location>
</feature>
<feature type="disulfide bond" evidence="14">
    <location>
        <begin position="1045"/>
        <end position="1088"/>
    </location>
</feature>
<feature type="domain" description="Sushi" evidence="15">
    <location>
        <begin position="926"/>
        <end position="983"/>
    </location>
</feature>
<comment type="subcellular location">
    <subcellularLocation>
        <location evidence="1">Secreted</location>
    </subcellularLocation>
</comment>
<feature type="domain" description="Sushi" evidence="15">
    <location>
        <begin position="377"/>
        <end position="435"/>
    </location>
</feature>
<evidence type="ECO:0000256" key="10">
    <source>
        <dbReference type="ARBA" id="ARBA00023162"/>
    </source>
</evidence>
<keyword evidence="10" id="KW-0179">Complement alternate pathway</keyword>
<feature type="domain" description="Sushi" evidence="15">
    <location>
        <begin position="857"/>
        <end position="925"/>
    </location>
</feature>
<proteinExistence type="predicted"/>
<evidence type="ECO:0000256" key="12">
    <source>
        <dbReference type="ARBA" id="ARBA00055185"/>
    </source>
</evidence>
<feature type="domain" description="Sushi" evidence="15">
    <location>
        <begin position="1104"/>
        <end position="1162"/>
    </location>
</feature>
<evidence type="ECO:0000256" key="2">
    <source>
        <dbReference type="ARBA" id="ARBA00022525"/>
    </source>
</evidence>
<feature type="domain" description="Sushi" evidence="15">
    <location>
        <begin position="558"/>
        <end position="616"/>
    </location>
</feature>
<dbReference type="AlphaFoldDB" id="A0A8C5KR41"/>
<organism evidence="16 17">
    <name type="scientific">Jaculus jaculus</name>
    <name type="common">Lesser Egyptian jerboa</name>
    <dbReference type="NCBI Taxonomy" id="51337"/>
    <lineage>
        <taxon>Eukaryota</taxon>
        <taxon>Metazoa</taxon>
        <taxon>Chordata</taxon>
        <taxon>Craniata</taxon>
        <taxon>Vertebrata</taxon>
        <taxon>Euteleostomi</taxon>
        <taxon>Mammalia</taxon>
        <taxon>Eutheria</taxon>
        <taxon>Euarchontoglires</taxon>
        <taxon>Glires</taxon>
        <taxon>Rodentia</taxon>
        <taxon>Myomorpha</taxon>
        <taxon>Dipodoidea</taxon>
        <taxon>Dipodidae</taxon>
        <taxon>Dipodinae</taxon>
        <taxon>Jaculus</taxon>
    </lineage>
</organism>